<protein>
    <recommendedName>
        <fullName evidence="2">GIY-YIG domain-containing protein</fullName>
    </recommendedName>
</protein>
<dbReference type="PROSITE" id="PS50164">
    <property type="entry name" value="GIY_YIG"/>
    <property type="match status" value="1"/>
</dbReference>
<name>H1D381_9FIRM</name>
<dbReference type="PANTHER" id="PTHR34477">
    <property type="entry name" value="UPF0213 PROTEIN YHBQ"/>
    <property type="match status" value="1"/>
</dbReference>
<proteinExistence type="inferred from homology"/>
<evidence type="ECO:0000256" key="1">
    <source>
        <dbReference type="ARBA" id="ARBA00007435"/>
    </source>
</evidence>
<dbReference type="PANTHER" id="PTHR34477:SF5">
    <property type="entry name" value="BSL5627 PROTEIN"/>
    <property type="match status" value="1"/>
</dbReference>
<dbReference type="InterPro" id="IPR050190">
    <property type="entry name" value="UPF0213_domain"/>
</dbReference>
<sequence>MGYVYILSNEYRNVLYIGVTNNLQRRYQEHLSGAVDGFTKKYHVHCLLYYEQYNHIEEAIEREKQLKRWSRSKKEWLIKQINPEMVDLAEEWK</sequence>
<dbReference type="InterPro" id="IPR035901">
    <property type="entry name" value="GIY-YIG_endonuc_sf"/>
</dbReference>
<dbReference type="SUPFAM" id="SSF82771">
    <property type="entry name" value="GIY-YIG endonuclease"/>
    <property type="match status" value="1"/>
</dbReference>
<feature type="domain" description="GIY-YIG" evidence="2">
    <location>
        <begin position="1"/>
        <end position="76"/>
    </location>
</feature>
<organism evidence="3 4">
    <name type="scientific">Dialister succinatiphilus YIT 11850</name>
    <dbReference type="NCBI Taxonomy" id="742743"/>
    <lineage>
        <taxon>Bacteria</taxon>
        <taxon>Bacillati</taxon>
        <taxon>Bacillota</taxon>
        <taxon>Negativicutes</taxon>
        <taxon>Veillonellales</taxon>
        <taxon>Veillonellaceae</taxon>
        <taxon>Dialister</taxon>
    </lineage>
</organism>
<evidence type="ECO:0000259" key="2">
    <source>
        <dbReference type="PROSITE" id="PS50164"/>
    </source>
</evidence>
<dbReference type="CDD" id="cd10448">
    <property type="entry name" value="GIY-YIG_unchar_3"/>
    <property type="match status" value="1"/>
</dbReference>
<dbReference type="Pfam" id="PF01541">
    <property type="entry name" value="GIY-YIG"/>
    <property type="match status" value="1"/>
</dbReference>
<dbReference type="OrthoDB" id="9807770at2"/>
<dbReference type="RefSeq" id="WP_008860560.1">
    <property type="nucleotide sequence ID" value="NZ_JH591190.1"/>
</dbReference>
<dbReference type="SMART" id="SM00465">
    <property type="entry name" value="GIYc"/>
    <property type="match status" value="1"/>
</dbReference>
<dbReference type="Gene3D" id="3.40.1440.10">
    <property type="entry name" value="GIY-YIG endonuclease"/>
    <property type="match status" value="1"/>
</dbReference>
<keyword evidence="4" id="KW-1185">Reference proteome</keyword>
<accession>H1D381</accession>
<dbReference type="eggNOG" id="COG2827">
    <property type="taxonomic scope" value="Bacteria"/>
</dbReference>
<dbReference type="InterPro" id="IPR000305">
    <property type="entry name" value="GIY-YIG_endonuc"/>
</dbReference>
<dbReference type="EMBL" id="ADLT01000077">
    <property type="protein sequence ID" value="EHO62006.1"/>
    <property type="molecule type" value="Genomic_DNA"/>
</dbReference>
<gene>
    <name evidence="3" type="ORF">HMPREF9453_02069</name>
</gene>
<comment type="caution">
    <text evidence="3">The sequence shown here is derived from an EMBL/GenBank/DDBJ whole genome shotgun (WGS) entry which is preliminary data.</text>
</comment>
<dbReference type="STRING" id="742743.HMPREF9453_02069"/>
<comment type="similarity">
    <text evidence="1">Belongs to the UPF0213 family.</text>
</comment>
<reference evidence="3 4" key="1">
    <citation type="submission" date="2011-11" db="EMBL/GenBank/DDBJ databases">
        <title>The Genome Sequence of Dialister succinatiphilus YIT 11850.</title>
        <authorList>
            <consortium name="The Broad Institute Genome Sequencing Platform"/>
            <person name="Earl A."/>
            <person name="Ward D."/>
            <person name="Feldgarden M."/>
            <person name="Gevers D."/>
            <person name="Morotomi M."/>
            <person name="Young S.K."/>
            <person name="Zeng Q."/>
            <person name="Gargeya S."/>
            <person name="Fitzgerald M."/>
            <person name="Haas B."/>
            <person name="Abouelleil A."/>
            <person name="Alvarado L."/>
            <person name="Arachchi H.M."/>
            <person name="Berlin A."/>
            <person name="Brown A."/>
            <person name="Chapman S.B."/>
            <person name="Dunbar C."/>
            <person name="Gearin G."/>
            <person name="Goldberg J."/>
            <person name="Griggs A."/>
            <person name="Gujja S."/>
            <person name="Heiman D."/>
            <person name="Howarth C."/>
            <person name="Lui A."/>
            <person name="MacDonald P.J.P."/>
            <person name="Montmayeur A."/>
            <person name="Murphy C."/>
            <person name="Neiman D."/>
            <person name="Pearson M."/>
            <person name="Priest M."/>
            <person name="Roberts A."/>
            <person name="Saif S."/>
            <person name="Shea T."/>
            <person name="Sisk P."/>
            <person name="Stolte C."/>
            <person name="Sykes S."/>
            <person name="Wortman J."/>
            <person name="Nusbaum C."/>
            <person name="Birren B."/>
        </authorList>
    </citation>
    <scope>NUCLEOTIDE SEQUENCE [LARGE SCALE GENOMIC DNA]</scope>
    <source>
        <strain evidence="3 4">YIT 11850</strain>
    </source>
</reference>
<evidence type="ECO:0000313" key="4">
    <source>
        <dbReference type="Proteomes" id="UP000003277"/>
    </source>
</evidence>
<dbReference type="HOGENOM" id="CLU_135650_3_1_9"/>
<dbReference type="AlphaFoldDB" id="H1D381"/>
<dbReference type="Proteomes" id="UP000003277">
    <property type="component" value="Unassembled WGS sequence"/>
</dbReference>
<dbReference type="PATRIC" id="fig|742743.3.peg.2091"/>
<evidence type="ECO:0000313" key="3">
    <source>
        <dbReference type="EMBL" id="EHO62006.1"/>
    </source>
</evidence>